<name>A0ABQ0CDF1_9PROT</name>
<protein>
    <recommendedName>
        <fullName evidence="3">Transposase</fullName>
    </recommendedName>
</protein>
<reference evidence="1 2" key="2">
    <citation type="submission" date="2024-09" db="EMBL/GenBank/DDBJ databases">
        <title>Draft genome sequence of Candidatus Magnetaquicoccaceae bacterium FCR-1.</title>
        <authorList>
            <person name="Shimoshige H."/>
            <person name="Shimamura S."/>
            <person name="Taoka A."/>
            <person name="Kobayashi H."/>
            <person name="Maekawa T."/>
        </authorList>
    </citation>
    <scope>NUCLEOTIDE SEQUENCE [LARGE SCALE GENOMIC DNA]</scope>
    <source>
        <strain evidence="1 2">FCR-1</strain>
    </source>
</reference>
<sequence length="58" mass="6585">MNGRAEPLSKAQFAGYMNIGRGKTGIQKRELTTPRIQFCTVTKNIIRRNNISLRPVTH</sequence>
<evidence type="ECO:0000313" key="2">
    <source>
        <dbReference type="Proteomes" id="UP001628193"/>
    </source>
</evidence>
<reference evidence="1 2" key="1">
    <citation type="submission" date="2024-05" db="EMBL/GenBank/DDBJ databases">
        <authorList>
            <consortium name="Candidatus Magnetaquicoccaceae bacterium FCR-1 genome sequencing consortium"/>
            <person name="Shimoshige H."/>
            <person name="Shimamura S."/>
            <person name="Taoka A."/>
            <person name="Kobayashi H."/>
            <person name="Maekawa T."/>
        </authorList>
    </citation>
    <scope>NUCLEOTIDE SEQUENCE [LARGE SCALE GENOMIC DNA]</scope>
    <source>
        <strain evidence="1 2">FCR-1</strain>
    </source>
</reference>
<gene>
    <name evidence="1" type="ORF">SIID45300_03271</name>
</gene>
<comment type="caution">
    <text evidence="1">The sequence shown here is derived from an EMBL/GenBank/DDBJ whole genome shotgun (WGS) entry which is preliminary data.</text>
</comment>
<keyword evidence="2" id="KW-1185">Reference proteome</keyword>
<evidence type="ECO:0000313" key="1">
    <source>
        <dbReference type="EMBL" id="GAB0058911.1"/>
    </source>
</evidence>
<proteinExistence type="predicted"/>
<dbReference type="Proteomes" id="UP001628193">
    <property type="component" value="Unassembled WGS sequence"/>
</dbReference>
<evidence type="ECO:0008006" key="3">
    <source>
        <dbReference type="Google" id="ProtNLM"/>
    </source>
</evidence>
<organism evidence="1 2">
    <name type="scientific">Candidatus Magnetaquiglobus chichijimensis</name>
    <dbReference type="NCBI Taxonomy" id="3141448"/>
    <lineage>
        <taxon>Bacteria</taxon>
        <taxon>Pseudomonadati</taxon>
        <taxon>Pseudomonadota</taxon>
        <taxon>Magnetococcia</taxon>
        <taxon>Magnetococcales</taxon>
        <taxon>Candidatus Magnetaquicoccaceae</taxon>
        <taxon>Candidatus Magnetaquiglobus</taxon>
    </lineage>
</organism>
<dbReference type="EMBL" id="BAAFGK010000005">
    <property type="protein sequence ID" value="GAB0058911.1"/>
    <property type="molecule type" value="Genomic_DNA"/>
</dbReference>
<accession>A0ABQ0CDF1</accession>